<dbReference type="EMBL" id="CM041536">
    <property type="protein sequence ID" value="KAI3370564.1"/>
    <property type="molecule type" value="Genomic_DNA"/>
</dbReference>
<reference evidence="1" key="1">
    <citation type="submission" date="2022-04" db="EMBL/GenBank/DDBJ databases">
        <title>Jade perch genome.</title>
        <authorList>
            <person name="Chao B."/>
        </authorList>
    </citation>
    <scope>NUCLEOTIDE SEQUENCE</scope>
    <source>
        <strain evidence="1">CB-2022</strain>
    </source>
</reference>
<sequence>MKTSITHLAELLNIRSNRLLLRRSFPPWLSLLLWGSGFETLGKKAAYHVSVKVTNLWFLAEVKVSRWTEFFGNGSSPRGCWQYLYSPPVDKRTDDLQWKIVHGAIATNRYLVHLNPGTGNGCPFCSQIETLQHLFTECSRLVRLDLSVVSVSAAVPVEVFSDLLLDSPLGSKQPLTKRHRKLLLKSNVVSSSAPSGGEEEVRLQQLARTQESRRRLLADVCSKYQRGMSERGVSRRQVSRVYVEDRSRLLYCEVPKAGCSNWKRVLMVLGGSATSTRNIPHDAAHYANRLQRLESYDRATITERLRSYTKVLFVREPFERLVSAFRDKFESPNSYYHPVFGRPIISRYRANASRAALRTGAGVTFREFVQYLLDVRRPVGMDIHWTPVSQLCNPCLLRYNFIGKFESLEEEANFLLRSVGAPRNLTFPDFKDRNPHAERTSSSITQRYFAQLNSTERQKAFDFYYMDYLMFNYPKPFKDLH</sequence>
<dbReference type="Proteomes" id="UP000831701">
    <property type="component" value="Chromosome 6"/>
</dbReference>
<gene>
    <name evidence="1" type="ORF">L3Q82_007079</name>
</gene>
<accession>A0ACB8WS08</accession>
<keyword evidence="2" id="KW-1185">Reference proteome</keyword>
<evidence type="ECO:0000313" key="2">
    <source>
        <dbReference type="Proteomes" id="UP000831701"/>
    </source>
</evidence>
<name>A0ACB8WS08_9TELE</name>
<organism evidence="1 2">
    <name type="scientific">Scortum barcoo</name>
    <name type="common">barcoo grunter</name>
    <dbReference type="NCBI Taxonomy" id="214431"/>
    <lineage>
        <taxon>Eukaryota</taxon>
        <taxon>Metazoa</taxon>
        <taxon>Chordata</taxon>
        <taxon>Craniata</taxon>
        <taxon>Vertebrata</taxon>
        <taxon>Euteleostomi</taxon>
        <taxon>Actinopterygii</taxon>
        <taxon>Neopterygii</taxon>
        <taxon>Teleostei</taxon>
        <taxon>Neoteleostei</taxon>
        <taxon>Acanthomorphata</taxon>
        <taxon>Eupercaria</taxon>
        <taxon>Centrarchiformes</taxon>
        <taxon>Terapontoidei</taxon>
        <taxon>Terapontidae</taxon>
        <taxon>Scortum</taxon>
    </lineage>
</organism>
<proteinExistence type="predicted"/>
<protein>
    <submittedName>
        <fullName evidence="1">Uncharacterized protein</fullName>
    </submittedName>
</protein>
<comment type="caution">
    <text evidence="1">The sequence shown here is derived from an EMBL/GenBank/DDBJ whole genome shotgun (WGS) entry which is preliminary data.</text>
</comment>
<evidence type="ECO:0000313" key="1">
    <source>
        <dbReference type="EMBL" id="KAI3370564.1"/>
    </source>
</evidence>